<evidence type="ECO:0000256" key="1">
    <source>
        <dbReference type="SAM" id="Phobius"/>
    </source>
</evidence>
<keyword evidence="1" id="KW-0472">Membrane</keyword>
<protein>
    <submittedName>
        <fullName evidence="2">Uncharacterized protein</fullName>
    </submittedName>
</protein>
<comment type="caution">
    <text evidence="2">The sequence shown here is derived from an EMBL/GenBank/DDBJ whole genome shotgun (WGS) entry which is preliminary data.</text>
</comment>
<evidence type="ECO:0000313" key="2">
    <source>
        <dbReference type="EMBL" id="GAX15151.1"/>
    </source>
</evidence>
<keyword evidence="1" id="KW-0812">Transmembrane</keyword>
<keyword evidence="1" id="KW-1133">Transmembrane helix</keyword>
<name>A0A1Z5JMY0_FISSO</name>
<evidence type="ECO:0000313" key="3">
    <source>
        <dbReference type="Proteomes" id="UP000198406"/>
    </source>
</evidence>
<dbReference type="AlphaFoldDB" id="A0A1Z5JMY0"/>
<proteinExistence type="predicted"/>
<dbReference type="OrthoDB" id="45823at2759"/>
<dbReference type="Proteomes" id="UP000198406">
    <property type="component" value="Unassembled WGS sequence"/>
</dbReference>
<accession>A0A1Z5JMY0</accession>
<keyword evidence="3" id="KW-1185">Reference proteome</keyword>
<gene>
    <name evidence="2" type="ORF">FisN_12Lh149</name>
</gene>
<sequence>MHTPSKRNNSMRTVYRYFFARIPYQCIVIGLIFLHATVIFLLRFNYVEETELIKEEGYQYETLEISRGVQLILKLHTTTGNAYSAGPHEALLQIADTACQYPRFWVRLVGNCLVNIELKQESDRLWRGSFDIPMSGPYKVDARWYGCERDRTEWRPLSQSIDMLVDVEKNSLSKSGEANSLFLNKAWVSTLSSTFPDKNLPDYVWKLPKQEDLSAYTMLEAADSIVLVDDATTDPNGFYKFHELGNYELLCFMGSYSAFKLWETFLQLRPQISAGQRPFKFHYYNVTDFVHPDVDWELETKQKLRKCKHILLSLEEPQRPLSQAEFQSQLTTFVGHLLKVIDDPTFPIRLLTFNEPPMTTKNCYPPFVLPRSTDHPCNDVLKDIFRTKTFPKRVNLFDNTDLSNPQFDQNANDILAAVALRVFVVVGKQVSDWRAVGQKGMIDGLHRNGIVEPNFDLVPYEGWV</sequence>
<organism evidence="2 3">
    <name type="scientific">Fistulifera solaris</name>
    <name type="common">Oleaginous diatom</name>
    <dbReference type="NCBI Taxonomy" id="1519565"/>
    <lineage>
        <taxon>Eukaryota</taxon>
        <taxon>Sar</taxon>
        <taxon>Stramenopiles</taxon>
        <taxon>Ochrophyta</taxon>
        <taxon>Bacillariophyta</taxon>
        <taxon>Bacillariophyceae</taxon>
        <taxon>Bacillariophycidae</taxon>
        <taxon>Naviculales</taxon>
        <taxon>Naviculaceae</taxon>
        <taxon>Fistulifera</taxon>
    </lineage>
</organism>
<feature type="transmembrane region" description="Helical" evidence="1">
    <location>
        <begin position="21"/>
        <end position="42"/>
    </location>
</feature>
<dbReference type="EMBL" id="BDSP01000087">
    <property type="protein sequence ID" value="GAX15151.1"/>
    <property type="molecule type" value="Genomic_DNA"/>
</dbReference>
<reference evidence="2 3" key="1">
    <citation type="journal article" date="2015" name="Plant Cell">
        <title>Oil accumulation by the oleaginous diatom Fistulifera solaris as revealed by the genome and transcriptome.</title>
        <authorList>
            <person name="Tanaka T."/>
            <person name="Maeda Y."/>
            <person name="Veluchamy A."/>
            <person name="Tanaka M."/>
            <person name="Abida H."/>
            <person name="Marechal E."/>
            <person name="Bowler C."/>
            <person name="Muto M."/>
            <person name="Sunaga Y."/>
            <person name="Tanaka M."/>
            <person name="Yoshino T."/>
            <person name="Taniguchi T."/>
            <person name="Fukuda Y."/>
            <person name="Nemoto M."/>
            <person name="Matsumoto M."/>
            <person name="Wong P.S."/>
            <person name="Aburatani S."/>
            <person name="Fujibuchi W."/>
        </authorList>
    </citation>
    <scope>NUCLEOTIDE SEQUENCE [LARGE SCALE GENOMIC DNA]</scope>
    <source>
        <strain evidence="2 3">JPCC DA0580</strain>
    </source>
</reference>
<dbReference type="InParanoid" id="A0A1Z5JMY0"/>